<protein>
    <submittedName>
        <fullName evidence="1">Uncharacterized protein</fullName>
    </submittedName>
</protein>
<organism evidence="2">
    <name type="scientific">Schizophyllum commune (strain H4-8 / FGSC 9210)</name>
    <name type="common">Split gill fungus</name>
    <dbReference type="NCBI Taxonomy" id="578458"/>
    <lineage>
        <taxon>Eukaryota</taxon>
        <taxon>Fungi</taxon>
        <taxon>Dikarya</taxon>
        <taxon>Basidiomycota</taxon>
        <taxon>Agaricomycotina</taxon>
        <taxon>Agaricomycetes</taxon>
        <taxon>Agaricomycetidae</taxon>
        <taxon>Agaricales</taxon>
        <taxon>Schizophyllaceae</taxon>
        <taxon>Schizophyllum</taxon>
    </lineage>
</organism>
<dbReference type="HOGENOM" id="CLU_897593_0_0_1"/>
<proteinExistence type="predicted"/>
<accession>D8PSW4</accession>
<dbReference type="eggNOG" id="ENOG502T2NK">
    <property type="taxonomic scope" value="Eukaryota"/>
</dbReference>
<dbReference type="InParanoid" id="D8PSW4"/>
<dbReference type="OrthoDB" id="2998255at2759"/>
<dbReference type="KEGG" id="scm:SCHCO_02482962"/>
<evidence type="ECO:0000313" key="1">
    <source>
        <dbReference type="EMBL" id="EFJ01211.1"/>
    </source>
</evidence>
<dbReference type="GeneID" id="9597122"/>
<reference evidence="1 2" key="1">
    <citation type="journal article" date="2010" name="Nat. Biotechnol.">
        <title>Genome sequence of the model mushroom Schizophyllum commune.</title>
        <authorList>
            <person name="Ohm R.A."/>
            <person name="de Jong J.F."/>
            <person name="Lugones L.G."/>
            <person name="Aerts A."/>
            <person name="Kothe E."/>
            <person name="Stajich J.E."/>
            <person name="de Vries R.P."/>
            <person name="Record E."/>
            <person name="Levasseur A."/>
            <person name="Baker S.E."/>
            <person name="Bartholomew K.A."/>
            <person name="Coutinho P.M."/>
            <person name="Erdmann S."/>
            <person name="Fowler T.J."/>
            <person name="Gathman A.C."/>
            <person name="Lombard V."/>
            <person name="Henrissat B."/>
            <person name="Knabe N."/>
            <person name="Kuees U."/>
            <person name="Lilly W.W."/>
            <person name="Lindquist E."/>
            <person name="Lucas S."/>
            <person name="Magnuson J.K."/>
            <person name="Piumi F."/>
            <person name="Raudaskoski M."/>
            <person name="Salamov A."/>
            <person name="Schmutz J."/>
            <person name="Schwarze F.W.M.R."/>
            <person name="vanKuyk P.A."/>
            <person name="Horton J.S."/>
            <person name="Grigoriev I.V."/>
            <person name="Woesten H.A.B."/>
        </authorList>
    </citation>
    <scope>NUCLEOTIDE SEQUENCE [LARGE SCALE GENOMIC DNA]</scope>
    <source>
        <strain evidence="2">H4-8 / FGSC 9210</strain>
    </source>
</reference>
<dbReference type="AlphaFoldDB" id="D8PSW4"/>
<sequence length="310" mass="35848">MAAYPSWWHFALLGELSRICGRPAAMVMFRCTQIPSSFVHILESELDKLPENPTNANTTLEMLRPILYTLHWWRLTSVHPDGMATAFFFAEECHRVLALIKRCFTLWPKLKELPRNICPAAFGEWCFYSYDGGSIHSKLDLPYDESLYPALVLESSKRIRAVRAEDNMFVLAHTKLEDQCIDHCGFPPCMATFWRWERSAHRNVCADIRYLASKLGYPSIFTPKPWAMKFDRRSVQSYCEREGVDKAAIERVARYEKDHLIILKEVYGGKKISRYTHHSDALALQVPLMLQRMPTGCLDSPWCCSSYIIP</sequence>
<evidence type="ECO:0000313" key="2">
    <source>
        <dbReference type="Proteomes" id="UP000007431"/>
    </source>
</evidence>
<dbReference type="Proteomes" id="UP000007431">
    <property type="component" value="Unassembled WGS sequence"/>
</dbReference>
<dbReference type="RefSeq" id="XP_003036113.1">
    <property type="nucleotide sequence ID" value="XM_003036067.1"/>
</dbReference>
<dbReference type="EMBL" id="GL377303">
    <property type="protein sequence ID" value="EFJ01211.1"/>
    <property type="molecule type" value="Genomic_DNA"/>
</dbReference>
<keyword evidence="2" id="KW-1185">Reference proteome</keyword>
<gene>
    <name evidence="1" type="ORF">SCHCODRAFT_232733</name>
</gene>
<dbReference type="VEuPathDB" id="FungiDB:SCHCODRAFT_02482962"/>
<name>D8PSW4_SCHCM</name>